<comment type="caution">
    <text evidence="2">The sequence shown here is derived from an EMBL/GenBank/DDBJ whole genome shotgun (WGS) entry which is preliminary data.</text>
</comment>
<proteinExistence type="predicted"/>
<feature type="region of interest" description="Disordered" evidence="1">
    <location>
        <begin position="50"/>
        <end position="73"/>
    </location>
</feature>
<organism evidence="2 3">
    <name type="scientific">Tanacetum coccineum</name>
    <dbReference type="NCBI Taxonomy" id="301880"/>
    <lineage>
        <taxon>Eukaryota</taxon>
        <taxon>Viridiplantae</taxon>
        <taxon>Streptophyta</taxon>
        <taxon>Embryophyta</taxon>
        <taxon>Tracheophyta</taxon>
        <taxon>Spermatophyta</taxon>
        <taxon>Magnoliopsida</taxon>
        <taxon>eudicotyledons</taxon>
        <taxon>Gunneridae</taxon>
        <taxon>Pentapetalae</taxon>
        <taxon>asterids</taxon>
        <taxon>campanulids</taxon>
        <taxon>Asterales</taxon>
        <taxon>Asteraceae</taxon>
        <taxon>Asteroideae</taxon>
        <taxon>Anthemideae</taxon>
        <taxon>Anthemidinae</taxon>
        <taxon>Tanacetum</taxon>
    </lineage>
</organism>
<reference evidence="2" key="1">
    <citation type="journal article" date="2022" name="Int. J. Mol. Sci.">
        <title>Draft Genome of Tanacetum Coccineum: Genomic Comparison of Closely Related Tanacetum-Family Plants.</title>
        <authorList>
            <person name="Yamashiro T."/>
            <person name="Shiraishi A."/>
            <person name="Nakayama K."/>
            <person name="Satake H."/>
        </authorList>
    </citation>
    <scope>NUCLEOTIDE SEQUENCE</scope>
</reference>
<sequence>MHIRNDPTSLTNKTGAPQVRTGHIKPCRDSSSDLLTITLSFRRHQSKRVARATGAAPVPNQFETPLVESEEGPYNPQEILRNQYHIVQATDIFFNLVYLLQGEPSGTTSKLVAEIIDYRPPHRCPLDLRFHI</sequence>
<evidence type="ECO:0000313" key="3">
    <source>
        <dbReference type="Proteomes" id="UP001151760"/>
    </source>
</evidence>
<reference evidence="2" key="2">
    <citation type="submission" date="2022-01" db="EMBL/GenBank/DDBJ databases">
        <authorList>
            <person name="Yamashiro T."/>
            <person name="Shiraishi A."/>
            <person name="Satake H."/>
            <person name="Nakayama K."/>
        </authorList>
    </citation>
    <scope>NUCLEOTIDE SEQUENCE</scope>
</reference>
<protein>
    <submittedName>
        <fullName evidence="2">Uncharacterized protein</fullName>
    </submittedName>
</protein>
<feature type="compositionally biased region" description="Polar residues" evidence="1">
    <location>
        <begin position="1"/>
        <end position="15"/>
    </location>
</feature>
<accession>A0ABQ5EY81</accession>
<dbReference type="EMBL" id="BQNB010016796">
    <property type="protein sequence ID" value="GJT55877.1"/>
    <property type="molecule type" value="Genomic_DNA"/>
</dbReference>
<gene>
    <name evidence="2" type="ORF">Tco_0990931</name>
</gene>
<evidence type="ECO:0000256" key="1">
    <source>
        <dbReference type="SAM" id="MobiDB-lite"/>
    </source>
</evidence>
<dbReference type="Proteomes" id="UP001151760">
    <property type="component" value="Unassembled WGS sequence"/>
</dbReference>
<feature type="region of interest" description="Disordered" evidence="1">
    <location>
        <begin position="1"/>
        <end position="22"/>
    </location>
</feature>
<evidence type="ECO:0000313" key="2">
    <source>
        <dbReference type="EMBL" id="GJT55877.1"/>
    </source>
</evidence>
<name>A0ABQ5EY81_9ASTR</name>
<keyword evidence="3" id="KW-1185">Reference proteome</keyword>